<evidence type="ECO:0000256" key="2">
    <source>
        <dbReference type="ARBA" id="ARBA00022448"/>
    </source>
</evidence>
<evidence type="ECO:0000256" key="10">
    <source>
        <dbReference type="SAM" id="Phobius"/>
    </source>
</evidence>
<evidence type="ECO:0000313" key="14">
    <source>
        <dbReference type="Proteomes" id="UP000053317"/>
    </source>
</evidence>
<keyword evidence="14" id="KW-1185">Reference proteome</keyword>
<dbReference type="Pfam" id="PF00005">
    <property type="entry name" value="ABC_tran"/>
    <property type="match status" value="2"/>
</dbReference>
<dbReference type="GO" id="GO:0005737">
    <property type="term" value="C:cytoplasm"/>
    <property type="evidence" value="ECO:0007669"/>
    <property type="project" value="UniProtKB-ARBA"/>
</dbReference>
<feature type="region of interest" description="Disordered" evidence="9">
    <location>
        <begin position="59"/>
        <end position="82"/>
    </location>
</feature>
<feature type="domain" description="ABC transporter" evidence="11">
    <location>
        <begin position="897"/>
        <end position="1162"/>
    </location>
</feature>
<dbReference type="SUPFAM" id="SSF52540">
    <property type="entry name" value="P-loop containing nucleoside triphosphate hydrolases"/>
    <property type="match status" value="2"/>
</dbReference>
<evidence type="ECO:0000256" key="6">
    <source>
        <dbReference type="ARBA" id="ARBA00022840"/>
    </source>
</evidence>
<dbReference type="InterPro" id="IPR027417">
    <property type="entry name" value="P-loop_NTPase"/>
</dbReference>
<dbReference type="GO" id="GO:0016020">
    <property type="term" value="C:membrane"/>
    <property type="evidence" value="ECO:0007669"/>
    <property type="project" value="UniProtKB-SubCell"/>
</dbReference>
<dbReference type="FunFam" id="1.20.1560.10:FF:000013">
    <property type="entry name" value="ABC transporter C family member 2"/>
    <property type="match status" value="1"/>
</dbReference>
<gene>
    <name evidence="13" type="ORF">UCRPC4_g05960</name>
</gene>
<keyword evidence="8 10" id="KW-0472">Membrane</keyword>
<evidence type="ECO:0000256" key="1">
    <source>
        <dbReference type="ARBA" id="ARBA00004141"/>
    </source>
</evidence>
<dbReference type="GO" id="GO:0016887">
    <property type="term" value="F:ATP hydrolysis activity"/>
    <property type="evidence" value="ECO:0007669"/>
    <property type="project" value="InterPro"/>
</dbReference>
<dbReference type="InterPro" id="IPR011527">
    <property type="entry name" value="ABC1_TM_dom"/>
</dbReference>
<feature type="transmembrane region" description="Helical" evidence="10">
    <location>
        <begin position="211"/>
        <end position="232"/>
    </location>
</feature>
<dbReference type="Gene3D" id="1.20.1560.10">
    <property type="entry name" value="ABC transporter type 1, transmembrane domain"/>
    <property type="match status" value="2"/>
</dbReference>
<keyword evidence="7 10" id="KW-1133">Transmembrane helix</keyword>
<reference evidence="13 14" key="1">
    <citation type="submission" date="2015-05" db="EMBL/GenBank/DDBJ databases">
        <title>Distinctive expansion of gene families associated with plant cell wall degradation and secondary metabolism in the genomes of grapevine trunk pathogens.</title>
        <authorList>
            <person name="Lawrence D.P."/>
            <person name="Travadon R."/>
            <person name="Rolshausen P.E."/>
            <person name="Baumgartner K."/>
        </authorList>
    </citation>
    <scope>NUCLEOTIDE SEQUENCE [LARGE SCALE GENOMIC DNA]</scope>
    <source>
        <strain evidence="13">UCRPC4</strain>
    </source>
</reference>
<feature type="transmembrane region" description="Helical" evidence="10">
    <location>
        <begin position="128"/>
        <end position="147"/>
    </location>
</feature>
<dbReference type="CDD" id="cd03250">
    <property type="entry name" value="ABCC_MRP_domain1"/>
    <property type="match status" value="1"/>
</dbReference>
<proteinExistence type="predicted"/>
<dbReference type="Pfam" id="PF00664">
    <property type="entry name" value="ABC_membrane"/>
    <property type="match status" value="2"/>
</dbReference>
<evidence type="ECO:0000256" key="5">
    <source>
        <dbReference type="ARBA" id="ARBA00022741"/>
    </source>
</evidence>
<dbReference type="InterPro" id="IPR017871">
    <property type="entry name" value="ABC_transporter-like_CS"/>
</dbReference>
<dbReference type="GO" id="GO:0005524">
    <property type="term" value="F:ATP binding"/>
    <property type="evidence" value="ECO:0007669"/>
    <property type="project" value="UniProtKB-KW"/>
</dbReference>
<dbReference type="OrthoDB" id="6500128at2759"/>
<feature type="domain" description="ABC transporter" evidence="11">
    <location>
        <begin position="299"/>
        <end position="520"/>
    </location>
</feature>
<feature type="compositionally biased region" description="Basic and acidic residues" evidence="9">
    <location>
        <begin position="59"/>
        <end position="80"/>
    </location>
</feature>
<evidence type="ECO:0000256" key="9">
    <source>
        <dbReference type="SAM" id="MobiDB-lite"/>
    </source>
</evidence>
<evidence type="ECO:0000256" key="7">
    <source>
        <dbReference type="ARBA" id="ARBA00022989"/>
    </source>
</evidence>
<dbReference type="GO" id="GO:0140359">
    <property type="term" value="F:ABC-type transporter activity"/>
    <property type="evidence" value="ECO:0007669"/>
    <property type="project" value="InterPro"/>
</dbReference>
<dbReference type="PROSITE" id="PS50893">
    <property type="entry name" value="ABC_TRANSPORTER_2"/>
    <property type="match status" value="2"/>
</dbReference>
<keyword evidence="4" id="KW-0677">Repeat</keyword>
<dbReference type="PROSITE" id="PS00211">
    <property type="entry name" value="ABC_TRANSPORTER_1"/>
    <property type="match status" value="2"/>
</dbReference>
<dbReference type="InterPro" id="IPR036640">
    <property type="entry name" value="ABC1_TM_sf"/>
</dbReference>
<dbReference type="InterPro" id="IPR003593">
    <property type="entry name" value="AAA+_ATPase"/>
</dbReference>
<protein>
    <submittedName>
        <fullName evidence="13">Putative abc multidrug</fullName>
    </submittedName>
</protein>
<comment type="subcellular location">
    <subcellularLocation>
        <location evidence="1">Membrane</location>
        <topology evidence="1">Multi-pass membrane protein</topology>
    </subcellularLocation>
</comment>
<feature type="transmembrane region" description="Helical" evidence="10">
    <location>
        <begin position="613"/>
        <end position="633"/>
    </location>
</feature>
<dbReference type="PROSITE" id="PS50929">
    <property type="entry name" value="ABC_TM1F"/>
    <property type="match status" value="2"/>
</dbReference>
<accession>A0A0G2FWW3</accession>
<dbReference type="Proteomes" id="UP000053317">
    <property type="component" value="Unassembled WGS sequence"/>
</dbReference>
<dbReference type="PANTHER" id="PTHR24223:SF356">
    <property type="entry name" value="ATP-BINDING CASSETTE TRANSPORTER ABC4"/>
    <property type="match status" value="1"/>
</dbReference>
<feature type="transmembrane region" description="Helical" evidence="10">
    <location>
        <begin position="702"/>
        <end position="730"/>
    </location>
</feature>
<dbReference type="CDD" id="cd18596">
    <property type="entry name" value="ABC_6TM_VMR1_D1_like"/>
    <property type="match status" value="1"/>
</dbReference>
<dbReference type="SMART" id="SM00382">
    <property type="entry name" value="AAA"/>
    <property type="match status" value="2"/>
</dbReference>
<organism evidence="13 14">
    <name type="scientific">Phaeomoniella chlamydospora</name>
    <name type="common">Phaeoacremonium chlamydosporum</name>
    <dbReference type="NCBI Taxonomy" id="158046"/>
    <lineage>
        <taxon>Eukaryota</taxon>
        <taxon>Fungi</taxon>
        <taxon>Dikarya</taxon>
        <taxon>Ascomycota</taxon>
        <taxon>Pezizomycotina</taxon>
        <taxon>Eurotiomycetes</taxon>
        <taxon>Chaetothyriomycetidae</taxon>
        <taxon>Phaeomoniellales</taxon>
        <taxon>Phaeomoniellaceae</taxon>
        <taxon>Phaeomoniella</taxon>
    </lineage>
</organism>
<dbReference type="InterPro" id="IPR050173">
    <property type="entry name" value="ABC_transporter_C-like"/>
</dbReference>
<dbReference type="Gene3D" id="3.40.50.300">
    <property type="entry name" value="P-loop containing nucleotide triphosphate hydrolases"/>
    <property type="match status" value="2"/>
</dbReference>
<feature type="transmembrane region" description="Helical" evidence="10">
    <location>
        <begin position="576"/>
        <end position="601"/>
    </location>
</feature>
<dbReference type="AlphaFoldDB" id="A0A0G2FWW3"/>
<dbReference type="SUPFAM" id="SSF90123">
    <property type="entry name" value="ABC transporter transmembrane region"/>
    <property type="match status" value="2"/>
</dbReference>
<comment type="caution">
    <text evidence="13">The sequence shown here is derived from an EMBL/GenBank/DDBJ whole genome shotgun (WGS) entry which is preliminary data.</text>
</comment>
<keyword evidence="3 10" id="KW-0812">Transmembrane</keyword>
<evidence type="ECO:0000259" key="11">
    <source>
        <dbReference type="PROSITE" id="PS50893"/>
    </source>
</evidence>
<feature type="domain" description="ABC transmembrane type-1" evidence="12">
    <location>
        <begin position="578"/>
        <end position="857"/>
    </location>
</feature>
<feature type="domain" description="ABC transmembrane type-1" evidence="12">
    <location>
        <begin position="81"/>
        <end position="271"/>
    </location>
</feature>
<evidence type="ECO:0000256" key="3">
    <source>
        <dbReference type="ARBA" id="ARBA00022692"/>
    </source>
</evidence>
<dbReference type="CDD" id="cd18604">
    <property type="entry name" value="ABC_6TM_VMR1_D2_like"/>
    <property type="match status" value="1"/>
</dbReference>
<sequence length="1178" mass="129158">MSRSLAYQQYIFGSTRLIVRIKISFVQLINDIASRSLLFSELPAELVALEKERADEAIAEHEDNEASRAEENKTANERSGKSPVGRVLNLTSYDVDGITGSRDFVFICSAAPVELTLGILFLYKMLGWVAFVGLGLMILSIPIPSFLSRRMAQAQRGVMSATDSRISLISEYLSSIRIIKYFAWEPYMIGRVTEARATEQRLIWKRLTYSIAIMIFSDFVPLFSLFIMFIFYTTVRGLDLTSSIGFTSMTVVEILRQQFVWASMITRFVAQMTVACGRLDNFFKSAIEIKRPDPGPAAFNNATIRRTPTSSFKLQSIDVTFTENALNVIVGPSGSGKTTLLLALLGEAILETGSVTCPRDVGYASQTAWLQNLSIRDNILFYSDYNPERYQRVVDACCLLPDFDDLEHGDSTEVGENGTALSGGQRQRVAVARAIYSPCSLLLLDDIFSALDAPTAERLFHRCFTTDLLADRTLILVTQAQWIAAKAQTAVYMDGGKIEHIRRQSPGSRAQASPLRLPPVGPTPANGVPEENCSGAMKVQKNGPTKSRVTVENIIAGRIPRSLFYQYMVLFGGHRFAIATIAACALTQFCFFSITLWLSVWVGAYNQHQAVNVGFYIGIYACIMGSFHVMSALNQLSFQRGGWQAAKAMHWKLINSVMSAPLSWLDANPVGRIINRFSTDIYSLDSDLIDYLRMTMDNAFRLALRIVGIGSIMPIFAIPAAFVCLIGYIVGEMYTRAQLSLKQLHSASQSPVFAHISVSLSGQSVIRARAGVADRFQQILAMKLRDFARAAEARFNCNRWVCVRADCATATVSLCAGLIAISRAGSVSASLVGFSLSNAIGLSSTILTLVRSMNDLEVELNCFRRAQEYSSLEPERSVSGVEDDQGLCSSWPSTGNVEFQNFSARYAEDSPDVVSDVSFSVKAGQRVAIIGRTGSGKTTLALSMLSLTHISHGRILIDGVDIRDITLHRLRSSLTIIPQDPILFSGDLQYNLDPSQTLAKHENVISALLACQKVKALSKAPSSASLSSIASSAANGHVTAGTQPFKQSIPHITLQTQISEKGENFSPGQRQVLGLARAIARRSKVVILDEATASVDDETDATIQELLRKEFKGSTLIAIAHRLKSVVDYDMIIVMGGGKMLETGSPKALFDKRGVFFDMLRHTGDFDHLAGIIQGNSS</sequence>
<evidence type="ECO:0000256" key="4">
    <source>
        <dbReference type="ARBA" id="ARBA00022737"/>
    </source>
</evidence>
<keyword evidence="5" id="KW-0547">Nucleotide-binding</keyword>
<dbReference type="CDD" id="cd03244">
    <property type="entry name" value="ABCC_MRP_domain2"/>
    <property type="match status" value="1"/>
</dbReference>
<evidence type="ECO:0000256" key="8">
    <source>
        <dbReference type="ARBA" id="ARBA00023136"/>
    </source>
</evidence>
<reference evidence="13 14" key="2">
    <citation type="submission" date="2015-05" db="EMBL/GenBank/DDBJ databases">
        <authorList>
            <person name="Morales-Cruz A."/>
            <person name="Amrine K.C."/>
            <person name="Cantu D."/>
        </authorList>
    </citation>
    <scope>NUCLEOTIDE SEQUENCE [LARGE SCALE GENOMIC DNA]</scope>
    <source>
        <strain evidence="13">UCRPC4</strain>
    </source>
</reference>
<evidence type="ECO:0000313" key="13">
    <source>
        <dbReference type="EMBL" id="KKY16298.1"/>
    </source>
</evidence>
<dbReference type="PANTHER" id="PTHR24223">
    <property type="entry name" value="ATP-BINDING CASSETTE SUB-FAMILY C"/>
    <property type="match status" value="1"/>
</dbReference>
<dbReference type="EMBL" id="LCWF01000163">
    <property type="protein sequence ID" value="KKY16298.1"/>
    <property type="molecule type" value="Genomic_DNA"/>
</dbReference>
<dbReference type="InterPro" id="IPR003439">
    <property type="entry name" value="ABC_transporter-like_ATP-bd"/>
</dbReference>
<name>A0A0G2FWW3_PHACM</name>
<keyword evidence="2" id="KW-0813">Transport</keyword>
<evidence type="ECO:0000259" key="12">
    <source>
        <dbReference type="PROSITE" id="PS50929"/>
    </source>
</evidence>
<keyword evidence="6" id="KW-0067">ATP-binding</keyword>